<feature type="region of interest" description="Disordered" evidence="1">
    <location>
        <begin position="296"/>
        <end position="322"/>
    </location>
</feature>
<keyword evidence="2" id="KW-1133">Transmembrane helix</keyword>
<feature type="region of interest" description="Disordered" evidence="1">
    <location>
        <begin position="950"/>
        <end position="971"/>
    </location>
</feature>
<dbReference type="SUPFAM" id="SSF56601">
    <property type="entry name" value="beta-lactamase/transpeptidase-like"/>
    <property type="match status" value="2"/>
</dbReference>
<evidence type="ECO:0000313" key="3">
    <source>
        <dbReference type="EMBL" id="OBX84617.1"/>
    </source>
</evidence>
<dbReference type="AlphaFoldDB" id="A0A1B8QLJ4"/>
<keyword evidence="2" id="KW-0472">Membrane</keyword>
<keyword evidence="2" id="KW-0812">Transmembrane</keyword>
<evidence type="ECO:0008006" key="5">
    <source>
        <dbReference type="Google" id="ProtNLM"/>
    </source>
</evidence>
<dbReference type="Proteomes" id="UP000092616">
    <property type="component" value="Unassembled WGS sequence"/>
</dbReference>
<evidence type="ECO:0000256" key="2">
    <source>
        <dbReference type="SAM" id="Phobius"/>
    </source>
</evidence>
<sequence>MTDEQHNQVNQPPHAPMPDGTPVGATAGDGLAAQQAQTNDTTAKSATKPRQQRDDDPAPANFRLSQALYSTILTNLNVILVLFIIGLGGWLLWYLSPLTAQNSTYNAEQYQNALALVVSSIEPVTAAQRVANTVPDVASVGANCPFSQASNQQPYQAAITRLDQRLTDLQRQKRLANHYHIAPTTLWQAACQQGVSADALRFAFNTLTPDKLMQLQWLEQRPNRARRQLTDGTLSAAQLPPNWLTQTNPWYGLAGCVYIQAPTDSGYAFVGGAQSAQNQLCNHPKLIPPSVAHAAYQTDDVSTTDSEASRVATNEQDNGLPNATLDKLSDALNKGLNGLNIGQSGTADTPVIPSTDSQQIALPANLGTMYSELSNIHANHFDRQLLDAYQHYQRQTDQRHFWQRWFAPPVNTIALDGANIKIGYNMALTLDPTIQADAQNIADCFTNSPYADVDCRNVLSPTLQQAANQMYEHALARSIGIAVLDVKTQGVLALASSDSACYRQDNGDGLANSNLGKAKAANCPTLWATDYTRQNLMNHALYQTVHPGSIVKTVQALALIRANPILKNPDSAAYRYLKQVMASSSTERVANFLYCQATTSQLIVPRGQDGVCRGIPALKKASDDVGLSANCQSTGDNPNCGFKDLLFGKPYNAEPMLQSRYFAGVMLTDGKHDYAAKQLEFTPQQVQSCVTANGGRMNGSCRRGGDLLNASMNEVFGAGNAKVSVLGAADMFANLLIADNGDRKRRGAHLIDDVWGVGQIPLRPKAWRGDAPAGQYDHLAMLPVRISQSDAHSALSLVSGTLLAGTGLNGRAGTAYSACQQAIGDCGWTRGVVIGKTGTPGFNYPTRQNGRTVYTANVTTSQVANLCNPKTTNDPTQKPKTLPASCYSRPYKWFIYGIKDRSGKWDKAVAVLVERNWQTSGVIDDPRDSINRAVQAGMLLAKQLYQATSPKTASNDLADPKVANTSAKNNP</sequence>
<feature type="region of interest" description="Disordered" evidence="1">
    <location>
        <begin position="1"/>
        <end position="59"/>
    </location>
</feature>
<comment type="caution">
    <text evidence="3">The sequence shown here is derived from an EMBL/GenBank/DDBJ whole genome shotgun (WGS) entry which is preliminary data.</text>
</comment>
<dbReference type="RefSeq" id="WP_067334014.1">
    <property type="nucleotide sequence ID" value="NZ_LZNA01000002.1"/>
</dbReference>
<feature type="compositionally biased region" description="Polar residues" evidence="1">
    <location>
        <begin position="299"/>
        <end position="321"/>
    </location>
</feature>
<evidence type="ECO:0000313" key="4">
    <source>
        <dbReference type="Proteomes" id="UP000092616"/>
    </source>
</evidence>
<reference evidence="3 4" key="1">
    <citation type="submission" date="2016-06" db="EMBL/GenBank/DDBJ databases">
        <title>Draft genome of Moraxella atlantae CCUG 59586.</title>
        <authorList>
            <person name="Salva-Serra F."/>
            <person name="Engstrom-Jakobsson H."/>
            <person name="Thorell K."/>
            <person name="Gonzales-Siles L."/>
            <person name="Karlsson R."/>
            <person name="Boulund F."/>
            <person name="Engstrand L."/>
            <person name="Kristiansson E."/>
            <person name="Moore E."/>
        </authorList>
    </citation>
    <scope>NUCLEOTIDE SEQUENCE [LARGE SCALE GENOMIC DNA]</scope>
    <source>
        <strain evidence="3 4">CCUG 59586</strain>
    </source>
</reference>
<dbReference type="InterPro" id="IPR012338">
    <property type="entry name" value="Beta-lactam/transpept-like"/>
</dbReference>
<evidence type="ECO:0000256" key="1">
    <source>
        <dbReference type="SAM" id="MobiDB-lite"/>
    </source>
</evidence>
<feature type="compositionally biased region" description="Polar residues" evidence="1">
    <location>
        <begin position="38"/>
        <end position="49"/>
    </location>
</feature>
<feature type="transmembrane region" description="Helical" evidence="2">
    <location>
        <begin position="72"/>
        <end position="95"/>
    </location>
</feature>
<gene>
    <name evidence="3" type="ORF">A9306_02925</name>
</gene>
<keyword evidence="4" id="KW-1185">Reference proteome</keyword>
<proteinExistence type="predicted"/>
<organism evidence="3 4">
    <name type="scientific">Faucicola atlantae</name>
    <dbReference type="NCBI Taxonomy" id="34059"/>
    <lineage>
        <taxon>Bacteria</taxon>
        <taxon>Pseudomonadati</taxon>
        <taxon>Pseudomonadota</taxon>
        <taxon>Gammaproteobacteria</taxon>
        <taxon>Moraxellales</taxon>
        <taxon>Moraxellaceae</taxon>
        <taxon>Faucicola</taxon>
    </lineage>
</organism>
<name>A0A1B8QLJ4_9GAMM</name>
<accession>A0A1B8QLJ4</accession>
<dbReference type="Gene3D" id="3.40.710.10">
    <property type="entry name" value="DD-peptidase/beta-lactamase superfamily"/>
    <property type="match status" value="1"/>
</dbReference>
<protein>
    <recommendedName>
        <fullName evidence="5">Penicillin-binding protein transpeptidase domain-containing protein</fullName>
    </recommendedName>
</protein>
<dbReference type="EMBL" id="LZNA01000002">
    <property type="protein sequence ID" value="OBX84617.1"/>
    <property type="molecule type" value="Genomic_DNA"/>
</dbReference>